<dbReference type="Proteomes" id="UP000010552">
    <property type="component" value="Unassembled WGS sequence"/>
</dbReference>
<dbReference type="CDD" id="cd17665">
    <property type="entry name" value="DSP_DUSP11"/>
    <property type="match status" value="1"/>
</dbReference>
<keyword evidence="6" id="KW-0539">Nucleus</keyword>
<evidence type="ECO:0000313" key="14">
    <source>
        <dbReference type="EMBL" id="ELK00886.1"/>
    </source>
</evidence>
<dbReference type="InterPro" id="IPR016130">
    <property type="entry name" value="Tyr_Pase_AS"/>
</dbReference>
<accession>L5JQ70</accession>
<evidence type="ECO:0000256" key="12">
    <source>
        <dbReference type="SAM" id="MobiDB-lite"/>
    </source>
</evidence>
<evidence type="ECO:0000313" key="15">
    <source>
        <dbReference type="Proteomes" id="UP000010552"/>
    </source>
</evidence>
<dbReference type="InterPro" id="IPR051029">
    <property type="entry name" value="mRNA_Capping_Enz/RNA_Phosphat"/>
</dbReference>
<dbReference type="InterPro" id="IPR000387">
    <property type="entry name" value="Tyr_Pase_dom"/>
</dbReference>
<dbReference type="InParanoid" id="L5JQ70"/>
<dbReference type="PANTHER" id="PTHR10367">
    <property type="entry name" value="MRNA-CAPPING ENZYME"/>
    <property type="match status" value="1"/>
</dbReference>
<evidence type="ECO:0000256" key="9">
    <source>
        <dbReference type="ARBA" id="ARBA00068666"/>
    </source>
</evidence>
<dbReference type="Pfam" id="PF00782">
    <property type="entry name" value="DSPc"/>
    <property type="match status" value="1"/>
</dbReference>
<dbReference type="PANTHER" id="PTHR10367:SF24">
    <property type="entry name" value="TYROSINE SPECIFIC PROTEIN PHOSPHATASES DOMAIN-CONTAINING PROTEIN"/>
    <property type="match status" value="1"/>
</dbReference>
<dbReference type="GO" id="GO:0004651">
    <property type="term" value="F:polynucleotide 5'-phosphatase activity"/>
    <property type="evidence" value="ECO:0007669"/>
    <property type="project" value="TreeGrafter"/>
</dbReference>
<feature type="compositionally biased region" description="Basic residues" evidence="12">
    <location>
        <begin position="81"/>
        <end position="91"/>
    </location>
</feature>
<protein>
    <recommendedName>
        <fullName evidence="9">RNA/RNP complex-1-interacting phosphatase</fullName>
    </recommendedName>
    <alternativeName>
        <fullName evidence="10">Dual specificity protein phosphatase 11</fullName>
    </alternativeName>
    <alternativeName>
        <fullName evidence="11">Phosphatase that interacts with RNA/RNP complex 1</fullName>
    </alternativeName>
</protein>
<comment type="subunit">
    <text evidence="8">Monomer. May interact with SFRS7 and SFRS9/SRP30C.</text>
</comment>
<reference evidence="15" key="1">
    <citation type="journal article" date="2013" name="Science">
        <title>Comparative analysis of bat genomes provides insight into the evolution of flight and immunity.</title>
        <authorList>
            <person name="Zhang G."/>
            <person name="Cowled C."/>
            <person name="Shi Z."/>
            <person name="Huang Z."/>
            <person name="Bishop-Lilly K.A."/>
            <person name="Fang X."/>
            <person name="Wynne J.W."/>
            <person name="Xiong Z."/>
            <person name="Baker M.L."/>
            <person name="Zhao W."/>
            <person name="Tachedjian M."/>
            <person name="Zhu Y."/>
            <person name="Zhou P."/>
            <person name="Jiang X."/>
            <person name="Ng J."/>
            <person name="Yang L."/>
            <person name="Wu L."/>
            <person name="Xiao J."/>
            <person name="Feng Y."/>
            <person name="Chen Y."/>
            <person name="Sun X."/>
            <person name="Zhang Y."/>
            <person name="Marsh G.A."/>
            <person name="Crameri G."/>
            <person name="Broder C.C."/>
            <person name="Frey K.G."/>
            <person name="Wang L.F."/>
            <person name="Wang J."/>
        </authorList>
    </citation>
    <scope>NUCLEOTIDE SEQUENCE [LARGE SCALE GENOMIC DNA]</scope>
</reference>
<comment type="similarity">
    <text evidence="2">Belongs to the protein-tyrosine phosphatase family. Non-receptor class dual specificity subfamily.</text>
</comment>
<dbReference type="GO" id="GO:0003723">
    <property type="term" value="F:RNA binding"/>
    <property type="evidence" value="ECO:0007669"/>
    <property type="project" value="UniProtKB-KW"/>
</dbReference>
<dbReference type="GO" id="GO:0005634">
    <property type="term" value="C:nucleus"/>
    <property type="evidence" value="ECO:0007669"/>
    <property type="project" value="UniProtKB-SubCell"/>
</dbReference>
<dbReference type="AlphaFoldDB" id="L5JQ70"/>
<dbReference type="PROSITE" id="PS50056">
    <property type="entry name" value="TYR_PHOSPHATASE_2"/>
    <property type="match status" value="1"/>
</dbReference>
<feature type="region of interest" description="Disordered" evidence="12">
    <location>
        <begin position="405"/>
        <end position="443"/>
    </location>
</feature>
<gene>
    <name evidence="14" type="ORF">PAL_GLEAN10018333</name>
</gene>
<dbReference type="FunFam" id="3.90.190.10:FF:000064">
    <property type="entry name" value="RNA/RNP complex-1-interacting phosphatase homolog"/>
    <property type="match status" value="1"/>
</dbReference>
<dbReference type="Gene3D" id="3.90.190.10">
    <property type="entry name" value="Protein tyrosine phosphatase superfamily"/>
    <property type="match status" value="1"/>
</dbReference>
<dbReference type="SUPFAM" id="SSF52799">
    <property type="entry name" value="(Phosphotyrosine protein) phosphatases II"/>
    <property type="match status" value="1"/>
</dbReference>
<feature type="region of interest" description="Disordered" evidence="12">
    <location>
        <begin position="821"/>
        <end position="861"/>
    </location>
</feature>
<keyword evidence="15" id="KW-1185">Reference proteome</keyword>
<comment type="subcellular location">
    <subcellularLocation>
        <location evidence="1">Nucleus</location>
    </subcellularLocation>
</comment>
<keyword evidence="3" id="KW-0378">Hydrolase</keyword>
<feature type="domain" description="Tyrosine specific protein phosphatases" evidence="13">
    <location>
        <begin position="326"/>
        <end position="388"/>
    </location>
</feature>
<dbReference type="EMBL" id="KB031155">
    <property type="protein sequence ID" value="ELK00886.1"/>
    <property type="molecule type" value="Genomic_DNA"/>
</dbReference>
<dbReference type="GO" id="GO:0004721">
    <property type="term" value="F:phosphoprotein phosphatase activity"/>
    <property type="evidence" value="ECO:0007669"/>
    <property type="project" value="UniProtKB-KW"/>
</dbReference>
<dbReference type="STRING" id="9402.L5JQ70"/>
<dbReference type="eggNOG" id="KOG2386">
    <property type="taxonomic scope" value="Eukaryota"/>
</dbReference>
<evidence type="ECO:0000256" key="10">
    <source>
        <dbReference type="ARBA" id="ARBA00076572"/>
    </source>
</evidence>
<evidence type="ECO:0000256" key="11">
    <source>
        <dbReference type="ARBA" id="ARBA00080235"/>
    </source>
</evidence>
<evidence type="ECO:0000256" key="6">
    <source>
        <dbReference type="ARBA" id="ARBA00023242"/>
    </source>
</evidence>
<name>L5JQ70_PTEAL</name>
<evidence type="ECO:0000256" key="2">
    <source>
        <dbReference type="ARBA" id="ARBA00008601"/>
    </source>
</evidence>
<keyword evidence="4" id="KW-0694">RNA-binding</keyword>
<proteinExistence type="inferred from homology"/>
<evidence type="ECO:0000256" key="7">
    <source>
        <dbReference type="ARBA" id="ARBA00054725"/>
    </source>
</evidence>
<evidence type="ECO:0000256" key="5">
    <source>
        <dbReference type="ARBA" id="ARBA00022912"/>
    </source>
</evidence>
<evidence type="ECO:0000256" key="4">
    <source>
        <dbReference type="ARBA" id="ARBA00022884"/>
    </source>
</evidence>
<evidence type="ECO:0000259" key="13">
    <source>
        <dbReference type="PROSITE" id="PS50056"/>
    </source>
</evidence>
<sequence>MTNGSTRLWRLQVPAARAGLAQVTWAPCCFRPQCWAPTKQKTGEFDREGKGRRPSTGNTTFTWMDSALCLCLGGEGKTLHLPRTRRDHQRTRTAPDARPSPHTRLQPRARSSRLDVKAVQEHARCGPLSQMVRACAERASSGICALSAYPLPGLVARVEALESVTSILVCLTCLAGAPGFDHPPPRCVPVATAELPGVCSGRGLRAERCGLGRSEPRPTSRVMVKKNSIPNGWRTVTPIGHPLPGTRFIAFKVPLKGAVNQRLTPTQKFTPKDLISAIKALNVELGLIIDLTYTTRYYEVKDLPKSIHYKKLYTVGLEVPDNATILQFKKWVRKFLWENAENDKLIGVHCTNGINRTGYLICRYLIDVEGWDPDTAIQAFGEARGHRIDGCVYLKDLKTQPMRSNLGMDVWDSDDDANPPSNSMEESRDWHPNEDFHGSGKRSRLLNDQHPQNGVQIKDYDYVNNGPAQRHRDFYEHQYSDNMPEERHLRDWDFSNKGPEPRCSFFANHQCYNVSQEETDYNNRLPGIRPTPFHDHQPHSDFYEADTGDDFDFVSKVCGKRRHSTQNHQAYSNFWEQFPAKDFGFVKRSQRQKRPFYNRHEYQDLLPVQGLNYLSRGGFQRQKPCHFHCSYDEMHLEGFRYTDEVSEHTLRPLHDHSNNDLSEKMPLKKYVNRGLGQRLPSFPKFQKQMQLRNFDFNNGTRPRQMSYCDHPPSDPQEQVLLEDLDFEQETSLQRPRSFQDHTLPDNINPDWYLDKLICPEDSQRVQLSNGFNCWRWSGSTAYSSRGLPFSCVFQEDGSVDYYRGRSQFSGSRNLWTPNCTSPPAELRLPSSGEKGQERQASLAVAKRRKQCLPRPKEGGAD</sequence>
<evidence type="ECO:0000256" key="1">
    <source>
        <dbReference type="ARBA" id="ARBA00004123"/>
    </source>
</evidence>
<dbReference type="InterPro" id="IPR029021">
    <property type="entry name" value="Prot-tyrosine_phosphatase-like"/>
</dbReference>
<dbReference type="PROSITE" id="PS00383">
    <property type="entry name" value="TYR_PHOSPHATASE_1"/>
    <property type="match status" value="1"/>
</dbReference>
<dbReference type="InterPro" id="IPR000340">
    <property type="entry name" value="Dual-sp_phosphatase_cat-dom"/>
</dbReference>
<evidence type="ECO:0000256" key="8">
    <source>
        <dbReference type="ARBA" id="ARBA00065987"/>
    </source>
</evidence>
<evidence type="ECO:0000256" key="3">
    <source>
        <dbReference type="ARBA" id="ARBA00022801"/>
    </source>
</evidence>
<feature type="region of interest" description="Disordered" evidence="12">
    <location>
        <begin position="81"/>
        <end position="113"/>
    </location>
</feature>
<organism evidence="14 15">
    <name type="scientific">Pteropus alecto</name>
    <name type="common">Black flying fox</name>
    <dbReference type="NCBI Taxonomy" id="9402"/>
    <lineage>
        <taxon>Eukaryota</taxon>
        <taxon>Metazoa</taxon>
        <taxon>Chordata</taxon>
        <taxon>Craniata</taxon>
        <taxon>Vertebrata</taxon>
        <taxon>Euteleostomi</taxon>
        <taxon>Mammalia</taxon>
        <taxon>Eutheria</taxon>
        <taxon>Laurasiatheria</taxon>
        <taxon>Chiroptera</taxon>
        <taxon>Yinpterochiroptera</taxon>
        <taxon>Pteropodoidea</taxon>
        <taxon>Pteropodidae</taxon>
        <taxon>Pteropodinae</taxon>
        <taxon>Pteropus</taxon>
    </lineage>
</organism>
<keyword evidence="5" id="KW-0904">Protein phosphatase</keyword>
<feature type="compositionally biased region" description="Basic and acidic residues" evidence="12">
    <location>
        <begin position="425"/>
        <end position="438"/>
    </location>
</feature>
<comment type="function">
    <text evidence="7">Possesses RNA 5'-triphosphatase and diphosphatase activities, but displays a poor protein-tyrosine phosphatase activity. In addition, has phosphatase activity with ATP, ADP and O-methylfluorescein phosphate (in vitro). Binds to RNA. May participate in nuclear mRNA metabolism.</text>
</comment>